<dbReference type="SMART" id="SM00386">
    <property type="entry name" value="HAT"/>
    <property type="match status" value="2"/>
</dbReference>
<evidence type="ECO:0000256" key="4">
    <source>
        <dbReference type="ARBA" id="ARBA00022737"/>
    </source>
</evidence>
<reference evidence="8" key="1">
    <citation type="submission" date="2022-02" db="EMBL/GenBank/DDBJ databases">
        <authorList>
            <person name="Henning P.M."/>
            <person name="McCubbin A.G."/>
            <person name="Shore J.S."/>
        </authorList>
    </citation>
    <scope>NUCLEOTIDE SEQUENCE</scope>
    <source>
        <strain evidence="8">F60SS</strain>
        <tissue evidence="8">Leaves</tissue>
    </source>
</reference>
<feature type="compositionally biased region" description="Pro residues" evidence="7">
    <location>
        <begin position="36"/>
        <end position="46"/>
    </location>
</feature>
<evidence type="ECO:0000256" key="5">
    <source>
        <dbReference type="ARBA" id="ARBA00023187"/>
    </source>
</evidence>
<dbReference type="PANTHER" id="PTHR11246:SF3">
    <property type="entry name" value="CROOKED NECK-LIKE PROTEIN 1"/>
    <property type="match status" value="1"/>
</dbReference>
<dbReference type="InterPro" id="IPR011990">
    <property type="entry name" value="TPR-like_helical_dom_sf"/>
</dbReference>
<comment type="similarity">
    <text evidence="2">Belongs to the crooked-neck family.</text>
</comment>
<comment type="caution">
    <text evidence="8">The sequence shown here is derived from an EMBL/GenBank/DDBJ whole genome shotgun (WGS) entry which is preliminary data.</text>
</comment>
<protein>
    <submittedName>
        <fullName evidence="8">Uncharacterized protein</fullName>
    </submittedName>
</protein>
<dbReference type="GO" id="GO:0071011">
    <property type="term" value="C:precatalytic spliceosome"/>
    <property type="evidence" value="ECO:0007669"/>
    <property type="project" value="TreeGrafter"/>
</dbReference>
<evidence type="ECO:0000256" key="7">
    <source>
        <dbReference type="SAM" id="MobiDB-lite"/>
    </source>
</evidence>
<evidence type="ECO:0000313" key="9">
    <source>
        <dbReference type="Proteomes" id="UP001141552"/>
    </source>
</evidence>
<feature type="non-terminal residue" evidence="8">
    <location>
        <position position="183"/>
    </location>
</feature>
<evidence type="ECO:0000256" key="6">
    <source>
        <dbReference type="ARBA" id="ARBA00023242"/>
    </source>
</evidence>
<evidence type="ECO:0000256" key="2">
    <source>
        <dbReference type="ARBA" id="ARBA00008644"/>
    </source>
</evidence>
<keyword evidence="4" id="KW-0677">Repeat</keyword>
<name>A0A9Q0FK42_9ROSI</name>
<dbReference type="GO" id="GO:0000974">
    <property type="term" value="C:Prp19 complex"/>
    <property type="evidence" value="ECO:0007669"/>
    <property type="project" value="TreeGrafter"/>
</dbReference>
<keyword evidence="3" id="KW-0507">mRNA processing</keyword>
<gene>
    <name evidence="8" type="ORF">Tsubulata_049459</name>
</gene>
<reference evidence="8" key="2">
    <citation type="journal article" date="2023" name="Plants (Basel)">
        <title>Annotation of the Turnera subulata (Passifloraceae) Draft Genome Reveals the S-Locus Evolved after the Divergence of Turneroideae from Passifloroideae in a Stepwise Manner.</title>
        <authorList>
            <person name="Henning P.M."/>
            <person name="Roalson E.H."/>
            <person name="Mir W."/>
            <person name="McCubbin A.G."/>
            <person name="Shore J.S."/>
        </authorList>
    </citation>
    <scope>NUCLEOTIDE SEQUENCE</scope>
    <source>
        <strain evidence="8">F60SS</strain>
    </source>
</reference>
<sequence>MLFGPGRERGPIEVRNTIAVRVREERLKPNPSDSNTPPPVKMPLPRPTRVKNKTSAPKQITAEQILREAKEQHEAEISQPKQKINDASELADYRLRRRKEFEEVVGRVGRTVPSAWVKYALWEESQKDLDRARSVWERALEVDHRNHTLWLKYAETEMKNKSINHARNVWDRAVTLLPRVDQL</sequence>
<dbReference type="Gene3D" id="1.25.40.10">
    <property type="entry name" value="Tetratricopeptide repeat domain"/>
    <property type="match status" value="1"/>
</dbReference>
<dbReference type="AlphaFoldDB" id="A0A9Q0FK42"/>
<evidence type="ECO:0000256" key="3">
    <source>
        <dbReference type="ARBA" id="ARBA00022664"/>
    </source>
</evidence>
<comment type="subcellular location">
    <subcellularLocation>
        <location evidence="1">Nucleus</location>
    </subcellularLocation>
</comment>
<feature type="region of interest" description="Disordered" evidence="7">
    <location>
        <begin position="23"/>
        <end position="58"/>
    </location>
</feature>
<organism evidence="8 9">
    <name type="scientific">Turnera subulata</name>
    <dbReference type="NCBI Taxonomy" id="218843"/>
    <lineage>
        <taxon>Eukaryota</taxon>
        <taxon>Viridiplantae</taxon>
        <taxon>Streptophyta</taxon>
        <taxon>Embryophyta</taxon>
        <taxon>Tracheophyta</taxon>
        <taxon>Spermatophyta</taxon>
        <taxon>Magnoliopsida</taxon>
        <taxon>eudicotyledons</taxon>
        <taxon>Gunneridae</taxon>
        <taxon>Pentapetalae</taxon>
        <taxon>rosids</taxon>
        <taxon>fabids</taxon>
        <taxon>Malpighiales</taxon>
        <taxon>Passifloraceae</taxon>
        <taxon>Turnera</taxon>
    </lineage>
</organism>
<keyword evidence="9" id="KW-1185">Reference proteome</keyword>
<dbReference type="SUPFAM" id="SSF48452">
    <property type="entry name" value="TPR-like"/>
    <property type="match status" value="1"/>
</dbReference>
<dbReference type="InterPro" id="IPR059164">
    <property type="entry name" value="HAT_PRP39_C"/>
</dbReference>
<evidence type="ECO:0000256" key="1">
    <source>
        <dbReference type="ARBA" id="ARBA00004123"/>
    </source>
</evidence>
<proteinExistence type="inferred from homology"/>
<accession>A0A9Q0FK42</accession>
<keyword evidence="5" id="KW-0508">mRNA splicing</keyword>
<dbReference type="InterPro" id="IPR003107">
    <property type="entry name" value="HAT"/>
</dbReference>
<dbReference type="OrthoDB" id="541719at2759"/>
<dbReference type="GO" id="GO:0000245">
    <property type="term" value="P:spliceosomal complex assembly"/>
    <property type="evidence" value="ECO:0007669"/>
    <property type="project" value="TreeGrafter"/>
</dbReference>
<dbReference type="GO" id="GO:0071007">
    <property type="term" value="C:U2-type catalytic step 2 spliceosome"/>
    <property type="evidence" value="ECO:0007669"/>
    <property type="project" value="TreeGrafter"/>
</dbReference>
<dbReference type="Proteomes" id="UP001141552">
    <property type="component" value="Unassembled WGS sequence"/>
</dbReference>
<dbReference type="GO" id="GO:0071014">
    <property type="term" value="C:post-mRNA release spliceosomal complex"/>
    <property type="evidence" value="ECO:0007669"/>
    <property type="project" value="TreeGrafter"/>
</dbReference>
<dbReference type="InterPro" id="IPR045075">
    <property type="entry name" value="Syf1-like"/>
</dbReference>
<keyword evidence="6" id="KW-0539">Nucleus</keyword>
<dbReference type="Pfam" id="PF23241">
    <property type="entry name" value="HAT_PRP39_C"/>
    <property type="match status" value="1"/>
</dbReference>
<evidence type="ECO:0000313" key="8">
    <source>
        <dbReference type="EMBL" id="KAJ4832100.1"/>
    </source>
</evidence>
<dbReference type="PANTHER" id="PTHR11246">
    <property type="entry name" value="PRE-MRNA SPLICING FACTOR"/>
    <property type="match status" value="1"/>
</dbReference>
<dbReference type="EMBL" id="JAKUCV010005197">
    <property type="protein sequence ID" value="KAJ4832100.1"/>
    <property type="molecule type" value="Genomic_DNA"/>
</dbReference>